<proteinExistence type="predicted"/>
<dbReference type="Proteomes" id="UP000278962">
    <property type="component" value="Unassembled WGS sequence"/>
</dbReference>
<organism evidence="1 2">
    <name type="scientific">Solirubrobacter pauli</name>
    <dbReference type="NCBI Taxonomy" id="166793"/>
    <lineage>
        <taxon>Bacteria</taxon>
        <taxon>Bacillati</taxon>
        <taxon>Actinomycetota</taxon>
        <taxon>Thermoleophilia</taxon>
        <taxon>Solirubrobacterales</taxon>
        <taxon>Solirubrobacteraceae</taxon>
        <taxon>Solirubrobacter</taxon>
    </lineage>
</organism>
<gene>
    <name evidence="1" type="ORF">C8N24_0644</name>
</gene>
<dbReference type="EMBL" id="RBIL01000001">
    <property type="protein sequence ID" value="RKQ90829.1"/>
    <property type="molecule type" value="Genomic_DNA"/>
</dbReference>
<keyword evidence="2" id="KW-1185">Reference proteome</keyword>
<evidence type="ECO:0008006" key="3">
    <source>
        <dbReference type="Google" id="ProtNLM"/>
    </source>
</evidence>
<reference evidence="1 2" key="1">
    <citation type="submission" date="2018-10" db="EMBL/GenBank/DDBJ databases">
        <title>Genomic Encyclopedia of Archaeal and Bacterial Type Strains, Phase II (KMG-II): from individual species to whole genera.</title>
        <authorList>
            <person name="Goeker M."/>
        </authorList>
    </citation>
    <scope>NUCLEOTIDE SEQUENCE [LARGE SCALE GENOMIC DNA]</scope>
    <source>
        <strain evidence="1 2">DSM 14954</strain>
    </source>
</reference>
<evidence type="ECO:0000313" key="1">
    <source>
        <dbReference type="EMBL" id="RKQ90829.1"/>
    </source>
</evidence>
<dbReference type="Gene3D" id="3.30.470.20">
    <property type="entry name" value="ATP-grasp fold, B domain"/>
    <property type="match status" value="1"/>
</dbReference>
<dbReference type="AlphaFoldDB" id="A0A660L8I8"/>
<accession>A0A660L8I8</accession>
<dbReference type="SUPFAM" id="SSF56059">
    <property type="entry name" value="Glutathione synthetase ATP-binding domain-like"/>
    <property type="match status" value="1"/>
</dbReference>
<sequence length="282" mass="30832">MLVNTAVLESAEIVLHGPSLSLEGRSIALRKTTRGWIRRLAPPQWRTGLVSGSLESAVRSAWLKLVTSVAEDPDVEWVSPYSRMIATESKLLQARHAARLDIAVPDTVVSTSIDAAPKWWGDIVVVKPLGPAQYRREDGEAMVVLARDLARSDPRLVDLAGAPFLVQQAVPAKRHLRVVTVGKQAWTCALDARDLPLDWREVREAHHSFRIAPSPGVERQAIALANSLGVGYSSQDWIDTGANHVFLDLNPAGQWLFLPDPVSQGIAAAIAAFLRSPSRDEE</sequence>
<evidence type="ECO:0000313" key="2">
    <source>
        <dbReference type="Proteomes" id="UP000278962"/>
    </source>
</evidence>
<name>A0A660L8I8_9ACTN</name>
<protein>
    <recommendedName>
        <fullName evidence="3">ATP-grasp domain-containing protein</fullName>
    </recommendedName>
</protein>
<comment type="caution">
    <text evidence="1">The sequence shown here is derived from an EMBL/GenBank/DDBJ whole genome shotgun (WGS) entry which is preliminary data.</text>
</comment>